<keyword evidence="4" id="KW-1185">Reference proteome</keyword>
<evidence type="ECO:0000313" key="3">
    <source>
        <dbReference type="EMBL" id="CAE6701452.1"/>
    </source>
</evidence>
<comment type="similarity">
    <text evidence="2">Belongs to the LarC family.</text>
</comment>
<dbReference type="NCBIfam" id="TIGR00299">
    <property type="entry name" value="nickel pincer cofactor biosynthesis protein LarC"/>
    <property type="match status" value="1"/>
</dbReference>
<dbReference type="EMBL" id="CAJNBJ010000001">
    <property type="protein sequence ID" value="CAE6701452.1"/>
    <property type="molecule type" value="Genomic_DNA"/>
</dbReference>
<evidence type="ECO:0000313" key="4">
    <source>
        <dbReference type="Proteomes" id="UP000675880"/>
    </source>
</evidence>
<protein>
    <recommendedName>
        <fullName evidence="2">Putative nickel insertion protein</fullName>
    </recommendedName>
</protein>
<dbReference type="Gene3D" id="3.30.70.1380">
    <property type="entry name" value="Transcriptional regulatory protein pf0864 domain like"/>
    <property type="match status" value="1"/>
</dbReference>
<gene>
    <name evidence="3" type="ORF">NSPZN2_10756</name>
</gene>
<dbReference type="RefSeq" id="WP_213040603.1">
    <property type="nucleotide sequence ID" value="NZ_CAJNBJ010000001.1"/>
</dbReference>
<dbReference type="Pfam" id="PF01969">
    <property type="entry name" value="Ni_insertion"/>
    <property type="match status" value="1"/>
</dbReference>
<dbReference type="Proteomes" id="UP000675880">
    <property type="component" value="Unassembled WGS sequence"/>
</dbReference>
<evidence type="ECO:0000256" key="2">
    <source>
        <dbReference type="HAMAP-Rule" id="MF_01074"/>
    </source>
</evidence>
<dbReference type="PANTHER" id="PTHR36566:SF1">
    <property type="entry name" value="PYRIDINIUM-3,5-BISTHIOCARBOXYLIC ACID MONONUCLEOTIDE NICKEL INSERTION PROTEIN"/>
    <property type="match status" value="1"/>
</dbReference>
<name>A0ABM8QK21_9BACT</name>
<accession>A0ABM8QK21</accession>
<organism evidence="3 4">
    <name type="scientific">Nitrospira defluvii</name>
    <dbReference type="NCBI Taxonomy" id="330214"/>
    <lineage>
        <taxon>Bacteria</taxon>
        <taxon>Pseudomonadati</taxon>
        <taxon>Nitrospirota</taxon>
        <taxon>Nitrospiria</taxon>
        <taxon>Nitrospirales</taxon>
        <taxon>Nitrospiraceae</taxon>
        <taxon>Nitrospira</taxon>
    </lineage>
</organism>
<dbReference type="InterPro" id="IPR002822">
    <property type="entry name" value="Ni_insertion"/>
</dbReference>
<dbReference type="PANTHER" id="PTHR36566">
    <property type="entry name" value="NICKEL INSERTION PROTEIN-RELATED"/>
    <property type="match status" value="1"/>
</dbReference>
<proteinExistence type="inferred from homology"/>
<dbReference type="Gene3D" id="3.10.20.300">
    <property type="entry name" value="mk0293 like domain"/>
    <property type="match status" value="1"/>
</dbReference>
<reference evidence="3 4" key="1">
    <citation type="submission" date="2021-02" db="EMBL/GenBank/DDBJ databases">
        <authorList>
            <person name="Han P."/>
        </authorList>
    </citation>
    <scope>NUCLEOTIDE SEQUENCE [LARGE SCALE GENOMIC DNA]</scope>
    <source>
        <strain evidence="3">Candidatus Nitrospira sp. ZN2</strain>
    </source>
</reference>
<keyword evidence="1 2" id="KW-0533">Nickel</keyword>
<sequence>MATHLHFDCFSGISGDMTLGALVDAGLPFTDLVRGLASLRIEGYRLSRKRVERGAITATKVDVRIERGFQAPLTLAQIARILRRSGLPPVVKERSQAVFDVLATAEGKAHGVEPSQVHFHEVGVIDSFVDVVGGVLGLHLLDVQRVTASAINVGSGTLMSAHGALPVPGPAVAALAVGLPIYAKGPERELATPTGIALVRTLATDFGCLPSMQVRRVGYGAGTADPAQWANVLRVFIGDEPASSAAVETIVELQTNIDDLNPQVYETVFERLFAAGAVDATLAPVTMKKGRPGTVLSVLAPRERVEAVLAVLFSDTTALGVRTHEVQRRVLPRRFTSVQVRGREVRIKVADHEPGRSKAAPEYEDCKRIAEQSGNPVKDILEEAMVAFRRTQGRKKRTT</sequence>
<comment type="caution">
    <text evidence="3">The sequence shown here is derived from an EMBL/GenBank/DDBJ whole genome shotgun (WGS) entry which is preliminary data.</text>
</comment>
<keyword evidence="2" id="KW-0456">Lyase</keyword>
<dbReference type="HAMAP" id="MF_01074">
    <property type="entry name" value="LarC"/>
    <property type="match status" value="1"/>
</dbReference>
<evidence type="ECO:0000256" key="1">
    <source>
        <dbReference type="ARBA" id="ARBA00022596"/>
    </source>
</evidence>